<feature type="transmembrane region" description="Helical" evidence="6">
    <location>
        <begin position="106"/>
        <end position="125"/>
    </location>
</feature>
<feature type="transmembrane region" description="Helical" evidence="6">
    <location>
        <begin position="266"/>
        <end position="284"/>
    </location>
</feature>
<keyword evidence="2" id="KW-1003">Cell membrane</keyword>
<dbReference type="AlphaFoldDB" id="A0A2W5VPK0"/>
<gene>
    <name evidence="8" type="ORF">DI536_15785</name>
</gene>
<dbReference type="PROSITE" id="PS50850">
    <property type="entry name" value="MFS"/>
    <property type="match status" value="1"/>
</dbReference>
<keyword evidence="4 6" id="KW-1133">Transmembrane helix</keyword>
<feature type="domain" description="Major facilitator superfamily (MFS) profile" evidence="7">
    <location>
        <begin position="7"/>
        <end position="374"/>
    </location>
</feature>
<reference evidence="8 9" key="1">
    <citation type="submission" date="2017-08" db="EMBL/GenBank/DDBJ databases">
        <title>Infants hospitalized years apart are colonized by the same room-sourced microbial strains.</title>
        <authorList>
            <person name="Brooks B."/>
            <person name="Olm M.R."/>
            <person name="Firek B.A."/>
            <person name="Baker R."/>
            <person name="Thomas B.C."/>
            <person name="Morowitz M.J."/>
            <person name="Banfield J.F."/>
        </authorList>
    </citation>
    <scope>NUCLEOTIDE SEQUENCE [LARGE SCALE GENOMIC DNA]</scope>
    <source>
        <strain evidence="8">S2_003_000_R2_14</strain>
    </source>
</reference>
<organism evidence="8 9">
    <name type="scientific">Archangium gephyra</name>
    <dbReference type="NCBI Taxonomy" id="48"/>
    <lineage>
        <taxon>Bacteria</taxon>
        <taxon>Pseudomonadati</taxon>
        <taxon>Myxococcota</taxon>
        <taxon>Myxococcia</taxon>
        <taxon>Myxococcales</taxon>
        <taxon>Cystobacterineae</taxon>
        <taxon>Archangiaceae</taxon>
        <taxon>Archangium</taxon>
    </lineage>
</organism>
<feature type="transmembrane region" description="Helical" evidence="6">
    <location>
        <begin position="324"/>
        <end position="346"/>
    </location>
</feature>
<name>A0A2W5VPK0_9BACT</name>
<keyword evidence="3 6" id="KW-0812">Transmembrane</keyword>
<evidence type="ECO:0000256" key="1">
    <source>
        <dbReference type="ARBA" id="ARBA00004651"/>
    </source>
</evidence>
<dbReference type="InterPro" id="IPR036259">
    <property type="entry name" value="MFS_trans_sf"/>
</dbReference>
<comment type="caution">
    <text evidence="8">The sequence shown here is derived from an EMBL/GenBank/DDBJ whole genome shotgun (WGS) entry which is preliminary data.</text>
</comment>
<feature type="transmembrane region" description="Helical" evidence="6">
    <location>
        <begin position="76"/>
        <end position="100"/>
    </location>
</feature>
<feature type="transmembrane region" description="Helical" evidence="6">
    <location>
        <begin position="137"/>
        <end position="154"/>
    </location>
</feature>
<dbReference type="Gene3D" id="1.20.1250.20">
    <property type="entry name" value="MFS general substrate transporter like domains"/>
    <property type="match status" value="1"/>
</dbReference>
<dbReference type="SUPFAM" id="SSF103473">
    <property type="entry name" value="MFS general substrate transporter"/>
    <property type="match status" value="1"/>
</dbReference>
<evidence type="ECO:0000313" key="8">
    <source>
        <dbReference type="EMBL" id="PZR12361.1"/>
    </source>
</evidence>
<dbReference type="EMBL" id="QFQP01000012">
    <property type="protein sequence ID" value="PZR12361.1"/>
    <property type="molecule type" value="Genomic_DNA"/>
</dbReference>
<feature type="transmembrane region" description="Helical" evidence="6">
    <location>
        <begin position="160"/>
        <end position="182"/>
    </location>
</feature>
<comment type="subcellular location">
    <subcellularLocation>
        <location evidence="1">Cell membrane</location>
        <topology evidence="1">Multi-pass membrane protein</topology>
    </subcellularLocation>
</comment>
<evidence type="ECO:0000256" key="2">
    <source>
        <dbReference type="ARBA" id="ARBA00022475"/>
    </source>
</evidence>
<dbReference type="InterPro" id="IPR020846">
    <property type="entry name" value="MFS_dom"/>
</dbReference>
<protein>
    <submittedName>
        <fullName evidence="8">MFS transporter</fullName>
    </submittedName>
</protein>
<feature type="transmembrane region" description="Helical" evidence="6">
    <location>
        <begin position="47"/>
        <end position="64"/>
    </location>
</feature>
<evidence type="ECO:0000256" key="6">
    <source>
        <dbReference type="SAM" id="Phobius"/>
    </source>
</evidence>
<sequence length="393" mass="40390">MNQPLPSRWPAYLCAFAAAFDNFAMTPLVRAIAVDMKVDLAEATAVASSYYLAYGLMQVPWGLASERLGRVTVMRLALAAGTLGAVASVLSSTLQGLLIARFVAGAGMAAVVPAVIAWLGDALPLGERMKAATEMNAFYALGAAAGVLGAGLLADDFGWATGFAVSGALIVLALGGTALLFAPPKPAQPGSLMEALKYGDVRWLAAIAAVEGSVLFGLFAFLAPTMLQTGATARTTGLVIAGYGVSVVVWSRVARWLGARIVPMKAMAFGGVLMVLAWSAVALSPAAPGIFTASILMGATIVFLHAQLQVWATQAAPTSRGPGIAMFSGSLFIGASLGTAFARPLFAEGMVRWLFAGGAGLAALVTATVLWRRRVTEARVSAAPSRDARGGPR</sequence>
<dbReference type="Pfam" id="PF07690">
    <property type="entry name" value="MFS_1"/>
    <property type="match status" value="1"/>
</dbReference>
<dbReference type="InterPro" id="IPR050189">
    <property type="entry name" value="MFS_Efflux_Transporters"/>
</dbReference>
<dbReference type="GO" id="GO:0005886">
    <property type="term" value="C:plasma membrane"/>
    <property type="evidence" value="ECO:0007669"/>
    <property type="project" value="UniProtKB-SubCell"/>
</dbReference>
<accession>A0A2W5VPK0</accession>
<evidence type="ECO:0000259" key="7">
    <source>
        <dbReference type="PROSITE" id="PS50850"/>
    </source>
</evidence>
<proteinExistence type="predicted"/>
<feature type="transmembrane region" description="Helical" evidence="6">
    <location>
        <begin position="203"/>
        <end position="223"/>
    </location>
</feature>
<evidence type="ECO:0000256" key="4">
    <source>
        <dbReference type="ARBA" id="ARBA00022989"/>
    </source>
</evidence>
<keyword evidence="5 6" id="KW-0472">Membrane</keyword>
<feature type="transmembrane region" description="Helical" evidence="6">
    <location>
        <begin position="235"/>
        <end position="254"/>
    </location>
</feature>
<evidence type="ECO:0000256" key="3">
    <source>
        <dbReference type="ARBA" id="ARBA00022692"/>
    </source>
</evidence>
<dbReference type="InterPro" id="IPR011701">
    <property type="entry name" value="MFS"/>
</dbReference>
<feature type="transmembrane region" description="Helical" evidence="6">
    <location>
        <begin position="290"/>
        <end position="312"/>
    </location>
</feature>
<evidence type="ECO:0000313" key="9">
    <source>
        <dbReference type="Proteomes" id="UP000249061"/>
    </source>
</evidence>
<dbReference type="PANTHER" id="PTHR43124:SF3">
    <property type="entry name" value="CHLORAMPHENICOL EFFLUX PUMP RV0191"/>
    <property type="match status" value="1"/>
</dbReference>
<evidence type="ECO:0000256" key="5">
    <source>
        <dbReference type="ARBA" id="ARBA00023136"/>
    </source>
</evidence>
<feature type="transmembrane region" description="Helical" evidence="6">
    <location>
        <begin position="352"/>
        <end position="371"/>
    </location>
</feature>
<dbReference type="Proteomes" id="UP000249061">
    <property type="component" value="Unassembled WGS sequence"/>
</dbReference>
<dbReference type="PANTHER" id="PTHR43124">
    <property type="entry name" value="PURINE EFFLUX PUMP PBUE"/>
    <property type="match status" value="1"/>
</dbReference>
<dbReference type="GO" id="GO:0022857">
    <property type="term" value="F:transmembrane transporter activity"/>
    <property type="evidence" value="ECO:0007669"/>
    <property type="project" value="InterPro"/>
</dbReference>